<protein>
    <submittedName>
        <fullName evidence="3">Glucose 1-dehydrogenase</fullName>
        <ecNumber evidence="3">1.1.1.47</ecNumber>
    </submittedName>
</protein>
<name>A0A7X2ZC88_9BACL</name>
<dbReference type="Proteomes" id="UP000450917">
    <property type="component" value="Unassembled WGS sequence"/>
</dbReference>
<evidence type="ECO:0000313" key="4">
    <source>
        <dbReference type="Proteomes" id="UP000450917"/>
    </source>
</evidence>
<dbReference type="Pfam" id="PF13561">
    <property type="entry name" value="adh_short_C2"/>
    <property type="match status" value="1"/>
</dbReference>
<dbReference type="FunFam" id="3.40.50.720:FF:000084">
    <property type="entry name" value="Short-chain dehydrogenase reductase"/>
    <property type="match status" value="1"/>
</dbReference>
<dbReference type="Gene3D" id="3.40.50.720">
    <property type="entry name" value="NAD(P)-binding Rossmann-like Domain"/>
    <property type="match status" value="1"/>
</dbReference>
<dbReference type="PRINTS" id="PR00081">
    <property type="entry name" value="GDHRDH"/>
</dbReference>
<dbReference type="InterPro" id="IPR002347">
    <property type="entry name" value="SDR_fam"/>
</dbReference>
<dbReference type="InterPro" id="IPR036291">
    <property type="entry name" value="NAD(P)-bd_dom_sf"/>
</dbReference>
<sequence>MLSVEKWLEGKICMVTGAARGMGKALAMKYAEHGANVVLMDVNKESVEAAAKEIEALGVQALPLKVDVTSSLEINHALDEVESRFTAIDVLANCAGISTSSLILDVEEEEWDRVFNVNLKSVYLLSRRVAKNMINNNVKNGKIITISSQASKIGELGNGPYSASKAGVNSLTQVLGLELAEYGIAVNAVCPGYVNTEMIQQVFQKRGPIEGMTPKEYEETLTSQVPMKRMAEPEEIAEFMLFLSSEKANYITGVSLTIAGGKTII</sequence>
<keyword evidence="4" id="KW-1185">Reference proteome</keyword>
<proteinExistence type="inferred from homology"/>
<accession>A0A7X2ZC88</accession>
<keyword evidence="2 3" id="KW-0560">Oxidoreductase</keyword>
<reference evidence="3 4" key="1">
    <citation type="submission" date="2019-11" db="EMBL/GenBank/DDBJ databases">
        <title>Draft genome sequences of five Paenibacillus species of dairy origin.</title>
        <authorList>
            <person name="Olajide A.M."/>
            <person name="Chen S."/>
            <person name="Lapointe G."/>
        </authorList>
    </citation>
    <scope>NUCLEOTIDE SEQUENCE [LARGE SCALE GENOMIC DNA]</scope>
    <source>
        <strain evidence="3 4">2CS3</strain>
    </source>
</reference>
<dbReference type="PANTHER" id="PTHR42760:SF115">
    <property type="entry name" value="3-OXOACYL-[ACYL-CARRIER-PROTEIN] REDUCTASE FABG"/>
    <property type="match status" value="1"/>
</dbReference>
<dbReference type="EMBL" id="WNZX01000014">
    <property type="protein sequence ID" value="MUG72328.1"/>
    <property type="molecule type" value="Genomic_DNA"/>
</dbReference>
<dbReference type="NCBIfam" id="NF005559">
    <property type="entry name" value="PRK07231.1"/>
    <property type="match status" value="1"/>
</dbReference>
<comment type="caution">
    <text evidence="3">The sequence shown here is derived from an EMBL/GenBank/DDBJ whole genome shotgun (WGS) entry which is preliminary data.</text>
</comment>
<dbReference type="PROSITE" id="PS00061">
    <property type="entry name" value="ADH_SHORT"/>
    <property type="match status" value="1"/>
</dbReference>
<gene>
    <name evidence="3" type="ORF">GNP93_16780</name>
</gene>
<dbReference type="PANTHER" id="PTHR42760">
    <property type="entry name" value="SHORT-CHAIN DEHYDROGENASES/REDUCTASES FAMILY MEMBER"/>
    <property type="match status" value="1"/>
</dbReference>
<comment type="similarity">
    <text evidence="1">Belongs to the short-chain dehydrogenases/reductases (SDR) family.</text>
</comment>
<dbReference type="SUPFAM" id="SSF51735">
    <property type="entry name" value="NAD(P)-binding Rossmann-fold domains"/>
    <property type="match status" value="1"/>
</dbReference>
<dbReference type="AlphaFoldDB" id="A0A7X2ZC88"/>
<dbReference type="GO" id="GO:0047936">
    <property type="term" value="F:glucose 1-dehydrogenase [NAD(P)+] activity"/>
    <property type="evidence" value="ECO:0007669"/>
    <property type="project" value="UniProtKB-EC"/>
</dbReference>
<dbReference type="InterPro" id="IPR020904">
    <property type="entry name" value="Sc_DH/Rdtase_CS"/>
</dbReference>
<evidence type="ECO:0000256" key="1">
    <source>
        <dbReference type="ARBA" id="ARBA00006484"/>
    </source>
</evidence>
<dbReference type="EC" id="1.1.1.47" evidence="3"/>
<evidence type="ECO:0000256" key="2">
    <source>
        <dbReference type="ARBA" id="ARBA00023002"/>
    </source>
</evidence>
<evidence type="ECO:0000313" key="3">
    <source>
        <dbReference type="EMBL" id="MUG72328.1"/>
    </source>
</evidence>
<organism evidence="3 4">
    <name type="scientific">Paenibacillus validus</name>
    <dbReference type="NCBI Taxonomy" id="44253"/>
    <lineage>
        <taxon>Bacteria</taxon>
        <taxon>Bacillati</taxon>
        <taxon>Bacillota</taxon>
        <taxon>Bacilli</taxon>
        <taxon>Bacillales</taxon>
        <taxon>Paenibacillaceae</taxon>
        <taxon>Paenibacillus</taxon>
    </lineage>
</organism>
<dbReference type="GO" id="GO:0008206">
    <property type="term" value="P:bile acid metabolic process"/>
    <property type="evidence" value="ECO:0007669"/>
    <property type="project" value="UniProtKB-ARBA"/>
</dbReference>
<dbReference type="PRINTS" id="PR00080">
    <property type="entry name" value="SDRFAMILY"/>
</dbReference>